<feature type="region of interest" description="Disordered" evidence="1">
    <location>
        <begin position="477"/>
        <end position="499"/>
    </location>
</feature>
<gene>
    <name evidence="2" type="ORF">B0T16DRAFT_419763</name>
</gene>
<evidence type="ECO:0000313" key="2">
    <source>
        <dbReference type="EMBL" id="KAK0641391.1"/>
    </source>
</evidence>
<dbReference type="Proteomes" id="UP001174936">
    <property type="component" value="Unassembled WGS sequence"/>
</dbReference>
<sequence>MEGHDIGDGTCTDATDAPKLKITTLPFELLVSILWSDELDQHDVGAVRSTCKALAPAAASRLFFRIYVSKLHADRDQFLAICNSPHLAQHVREVEWLEISYSVGDFLLDGRNAFDDTADLCQQFEITSQRILWLFNLSENAIDGIKFPIDDAVIDESRKKRADAIALFRPVFESAVDNLPNLHTFISRPMTSERVLSNVVYTHPMAAWQFQSFRIAAQPNDGLFLFLLPAMARASSTVTRLRWLDECSGCSYLRVFPERAFHKLESLEISAPQWKEEDFDDSNVLDGLKTALTSAAPTLRHFKLDLDSTCVDGPSQHTHLGAILLGLLSNGQFALRSLELSSMSLSTSTQLQIIRANATSLRHLTLEDVPAHSKLIEGMAHTPGLRLQSIQLLLDREWFHGTSWFKDLLDPDDEPSSSDDGLLGKEDRSKPHRLILTERTLLRHLSGERAVQRNGVRLCDLLSSGRPTIVVTRDEGINEIGGETEASSDDSETSSEDSVAYRQLTAPRWLWRRLDDASGGGRVVAFQLPEMTPDDIGHPTERWRFTSRNGEVGYGDDPLTWFEDWDLEAGDREEPLPYCKALHDFVRGHVQEDSETFDEDTGRILPTTALFEYDADEDRASSDIWY</sequence>
<evidence type="ECO:0000256" key="1">
    <source>
        <dbReference type="SAM" id="MobiDB-lite"/>
    </source>
</evidence>
<keyword evidence="3" id="KW-1185">Reference proteome</keyword>
<feature type="compositionally biased region" description="Acidic residues" evidence="1">
    <location>
        <begin position="486"/>
        <end position="495"/>
    </location>
</feature>
<evidence type="ECO:0000313" key="3">
    <source>
        <dbReference type="Proteomes" id="UP001174936"/>
    </source>
</evidence>
<reference evidence="2" key="1">
    <citation type="submission" date="2023-06" db="EMBL/GenBank/DDBJ databases">
        <title>Genome-scale phylogeny and comparative genomics of the fungal order Sordariales.</title>
        <authorList>
            <consortium name="Lawrence Berkeley National Laboratory"/>
            <person name="Hensen N."/>
            <person name="Bonometti L."/>
            <person name="Westerberg I."/>
            <person name="Brannstrom I.O."/>
            <person name="Guillou S."/>
            <person name="Cros-Aarteil S."/>
            <person name="Calhoun S."/>
            <person name="Haridas S."/>
            <person name="Kuo A."/>
            <person name="Mondo S."/>
            <person name="Pangilinan J."/>
            <person name="Riley R."/>
            <person name="Labutti K."/>
            <person name="Andreopoulos B."/>
            <person name="Lipzen A."/>
            <person name="Chen C."/>
            <person name="Yanf M."/>
            <person name="Daum C."/>
            <person name="Ng V."/>
            <person name="Clum A."/>
            <person name="Steindorff A."/>
            <person name="Ohm R."/>
            <person name="Martin F."/>
            <person name="Silar P."/>
            <person name="Natvig D."/>
            <person name="Lalanne C."/>
            <person name="Gautier V."/>
            <person name="Ament-Velasquez S.L."/>
            <person name="Kruys A."/>
            <person name="Hutchinson M.I."/>
            <person name="Powell A.J."/>
            <person name="Barry K."/>
            <person name="Miller A.N."/>
            <person name="Grigoriev I.V."/>
            <person name="Debuchy R."/>
            <person name="Gladieux P."/>
            <person name="Thoren M.H."/>
            <person name="Johannesson H."/>
        </authorList>
    </citation>
    <scope>NUCLEOTIDE SEQUENCE</scope>
    <source>
        <strain evidence="2">SMH2532-1</strain>
    </source>
</reference>
<protein>
    <recommendedName>
        <fullName evidence="4">F-box domain-containing protein</fullName>
    </recommendedName>
</protein>
<name>A0AA40CJP1_9PEZI</name>
<comment type="caution">
    <text evidence="2">The sequence shown here is derived from an EMBL/GenBank/DDBJ whole genome shotgun (WGS) entry which is preliminary data.</text>
</comment>
<dbReference type="AlphaFoldDB" id="A0AA40CJP1"/>
<accession>A0AA40CJP1</accession>
<evidence type="ECO:0008006" key="4">
    <source>
        <dbReference type="Google" id="ProtNLM"/>
    </source>
</evidence>
<organism evidence="2 3">
    <name type="scientific">Cercophora newfieldiana</name>
    <dbReference type="NCBI Taxonomy" id="92897"/>
    <lineage>
        <taxon>Eukaryota</taxon>
        <taxon>Fungi</taxon>
        <taxon>Dikarya</taxon>
        <taxon>Ascomycota</taxon>
        <taxon>Pezizomycotina</taxon>
        <taxon>Sordariomycetes</taxon>
        <taxon>Sordariomycetidae</taxon>
        <taxon>Sordariales</taxon>
        <taxon>Lasiosphaeriaceae</taxon>
        <taxon>Cercophora</taxon>
    </lineage>
</organism>
<proteinExistence type="predicted"/>
<dbReference type="EMBL" id="JAULSV010000006">
    <property type="protein sequence ID" value="KAK0641391.1"/>
    <property type="molecule type" value="Genomic_DNA"/>
</dbReference>